<proteinExistence type="predicted"/>
<feature type="transmembrane region" description="Helical" evidence="1">
    <location>
        <begin position="444"/>
        <end position="471"/>
    </location>
</feature>
<sequence length="510" mass="55127">MSKVRPVFARSQSAPKASGIIQAEIVRTKGSAVQWFPLIGLWIGITSSTLAFWSAEGHDASGALGWQAMYVTGMAAPLLALLAGLAEDREKANRYGGTDIRPVSPHAIRAARIGVLIVVSALFHLMNFGSSWALTILDGREGANSLLVAGGLAFMCSISTLCIFSLVARYFSIVMTLLAAVVYQAAGTLLSESALWNLFPPTWPVRLLLPVLGVHSNAVPLTEGELLAQETPLQGIVLNSLFALVTLSLTIFARGRRRKVTIKKNTQAQPDQSILPAQFSLDSVYASPDFSGRNSPDNLALALSSIRIALFRSSISWLLFAVLAVFGMMAIFYPASYISGFYTFFVLPLGAGLLPILSWKLLSSAWRVTVLENAKTRVSYLMWHSILLVFLAMVVGVLHTFAGGNFPETVKLVVLWSTTGVVLATISTVLCVSYGVGLTIAWSIFITVLSATLGGDVLAESILWVVALPAWPEIADTPERLNFAVTTELLVLGLTVRWFFVALRKFERSS</sequence>
<organism evidence="2 3">
    <name type="scientific">Corynebacterium pseudodiphtheriticum</name>
    <dbReference type="NCBI Taxonomy" id="37637"/>
    <lineage>
        <taxon>Bacteria</taxon>
        <taxon>Bacillati</taxon>
        <taxon>Actinomycetota</taxon>
        <taxon>Actinomycetes</taxon>
        <taxon>Mycobacteriales</taxon>
        <taxon>Corynebacteriaceae</taxon>
        <taxon>Corynebacterium</taxon>
    </lineage>
</organism>
<feature type="transmembrane region" description="Helical" evidence="1">
    <location>
        <begin position="483"/>
        <end position="503"/>
    </location>
</feature>
<evidence type="ECO:0000256" key="1">
    <source>
        <dbReference type="SAM" id="Phobius"/>
    </source>
</evidence>
<keyword evidence="1" id="KW-0812">Transmembrane</keyword>
<evidence type="ECO:0000313" key="3">
    <source>
        <dbReference type="Proteomes" id="UP001224412"/>
    </source>
</evidence>
<dbReference type="EMBL" id="JASNVH010000014">
    <property type="protein sequence ID" value="MDK4307667.1"/>
    <property type="molecule type" value="Genomic_DNA"/>
</dbReference>
<reference evidence="2" key="1">
    <citation type="submission" date="2023-05" db="EMBL/GenBank/DDBJ databases">
        <title>Metabolic capabilities are highly conserved among human nasal-associated Corynebacterium species in pangenomic analyses.</title>
        <authorList>
            <person name="Tran T.H."/>
            <person name="Roberts A.Q."/>
            <person name="Escapa I.F."/>
            <person name="Gao W."/>
            <person name="Conlan S."/>
            <person name="Kong H."/>
            <person name="Segre J.A."/>
            <person name="Kelly M.S."/>
            <person name="Lemon K.P."/>
        </authorList>
    </citation>
    <scope>NUCLEOTIDE SEQUENCE</scope>
    <source>
        <strain evidence="2">KPL2773</strain>
    </source>
</reference>
<feature type="transmembrane region" description="Helical" evidence="1">
    <location>
        <begin position="35"/>
        <end position="55"/>
    </location>
</feature>
<protein>
    <submittedName>
        <fullName evidence="2">Uncharacterized protein</fullName>
    </submittedName>
</protein>
<feature type="transmembrane region" description="Helical" evidence="1">
    <location>
        <begin position="174"/>
        <end position="199"/>
    </location>
</feature>
<keyword evidence="1" id="KW-1133">Transmembrane helix</keyword>
<dbReference type="GeneID" id="72381040"/>
<keyword evidence="1" id="KW-0472">Membrane</keyword>
<dbReference type="RefSeq" id="WP_021353288.1">
    <property type="nucleotide sequence ID" value="NZ_CP137212.1"/>
</dbReference>
<feature type="transmembrane region" description="Helical" evidence="1">
    <location>
        <begin position="107"/>
        <end position="126"/>
    </location>
</feature>
<accession>A0AAP4BRS1</accession>
<dbReference type="AlphaFoldDB" id="A0AAP4BRS1"/>
<comment type="caution">
    <text evidence="2">The sequence shown here is derived from an EMBL/GenBank/DDBJ whole genome shotgun (WGS) entry which is preliminary data.</text>
</comment>
<feature type="transmembrane region" description="Helical" evidence="1">
    <location>
        <begin position="233"/>
        <end position="253"/>
    </location>
</feature>
<feature type="transmembrane region" description="Helical" evidence="1">
    <location>
        <begin position="315"/>
        <end position="335"/>
    </location>
</feature>
<feature type="transmembrane region" description="Helical" evidence="1">
    <location>
        <begin position="414"/>
        <end position="437"/>
    </location>
</feature>
<dbReference type="Proteomes" id="UP001224412">
    <property type="component" value="Unassembled WGS sequence"/>
</dbReference>
<evidence type="ECO:0000313" key="2">
    <source>
        <dbReference type="EMBL" id="MDK4307667.1"/>
    </source>
</evidence>
<feature type="transmembrane region" description="Helical" evidence="1">
    <location>
        <begin position="380"/>
        <end position="402"/>
    </location>
</feature>
<name>A0AAP4BRS1_9CORY</name>
<feature type="transmembrane region" description="Helical" evidence="1">
    <location>
        <begin position="341"/>
        <end position="359"/>
    </location>
</feature>
<feature type="transmembrane region" description="Helical" evidence="1">
    <location>
        <begin position="146"/>
        <end position="167"/>
    </location>
</feature>
<gene>
    <name evidence="2" type="ORF">QPX42_08965</name>
</gene>
<feature type="transmembrane region" description="Helical" evidence="1">
    <location>
        <begin position="67"/>
        <end position="86"/>
    </location>
</feature>